<evidence type="ECO:0000313" key="3">
    <source>
        <dbReference type="Proteomes" id="UP000215199"/>
    </source>
</evidence>
<keyword evidence="1" id="KW-0812">Transmembrane</keyword>
<feature type="transmembrane region" description="Helical" evidence="1">
    <location>
        <begin position="54"/>
        <end position="74"/>
    </location>
</feature>
<evidence type="ECO:0000256" key="1">
    <source>
        <dbReference type="SAM" id="Phobius"/>
    </source>
</evidence>
<keyword evidence="1" id="KW-0472">Membrane</keyword>
<comment type="caution">
    <text evidence="2">The sequence shown here is derived from an EMBL/GenBank/DDBJ whole genome shotgun (WGS) entry which is preliminary data.</text>
</comment>
<sequence>MHFKTAWISILLPLFPIARYYLQEVGSLSTGMSTTTRYTIVGRSRIVGAEVVRTYLYCWLVAPLVGAGPAALLLSQADELADSIGVFALIALFLVTLAASVALLTFGTNLVRKRFFTPRTVILRNEPNR</sequence>
<protein>
    <submittedName>
        <fullName evidence="2">Uncharacterized protein</fullName>
    </submittedName>
</protein>
<proteinExistence type="predicted"/>
<organism evidence="2 3">
    <name type="scientific">Amycolatopsis vastitatis</name>
    <dbReference type="NCBI Taxonomy" id="1905142"/>
    <lineage>
        <taxon>Bacteria</taxon>
        <taxon>Bacillati</taxon>
        <taxon>Actinomycetota</taxon>
        <taxon>Actinomycetes</taxon>
        <taxon>Pseudonocardiales</taxon>
        <taxon>Pseudonocardiaceae</taxon>
        <taxon>Amycolatopsis</taxon>
    </lineage>
</organism>
<feature type="transmembrane region" description="Helical" evidence="1">
    <location>
        <begin position="86"/>
        <end position="106"/>
    </location>
</feature>
<keyword evidence="3" id="KW-1185">Reference proteome</keyword>
<dbReference type="OrthoDB" id="3629695at2"/>
<name>A0A229SPS6_9PSEU</name>
<keyword evidence="1" id="KW-1133">Transmembrane helix</keyword>
<accession>A0A229SPS6</accession>
<dbReference type="AlphaFoldDB" id="A0A229SPS6"/>
<evidence type="ECO:0000313" key="2">
    <source>
        <dbReference type="EMBL" id="OXM60813.1"/>
    </source>
</evidence>
<dbReference type="EMBL" id="NMUL01000055">
    <property type="protein sequence ID" value="OXM60813.1"/>
    <property type="molecule type" value="Genomic_DNA"/>
</dbReference>
<gene>
    <name evidence="2" type="ORF">CF165_40945</name>
</gene>
<reference evidence="3" key="1">
    <citation type="submission" date="2017-07" db="EMBL/GenBank/DDBJ databases">
        <title>Comparative genome mining reveals phylogenetic distribution patterns of secondary metabolites in Amycolatopsis.</title>
        <authorList>
            <person name="Adamek M."/>
            <person name="Alanjary M."/>
            <person name="Sales-Ortells H."/>
            <person name="Goodfellow M."/>
            <person name="Bull A.T."/>
            <person name="Kalinowski J."/>
            <person name="Ziemert N."/>
        </authorList>
    </citation>
    <scope>NUCLEOTIDE SEQUENCE [LARGE SCALE GENOMIC DNA]</scope>
    <source>
        <strain evidence="3">H5</strain>
    </source>
</reference>
<dbReference type="Proteomes" id="UP000215199">
    <property type="component" value="Unassembled WGS sequence"/>
</dbReference>